<evidence type="ECO:0000256" key="1">
    <source>
        <dbReference type="ARBA" id="ARBA00001974"/>
    </source>
</evidence>
<dbReference type="Pfam" id="PF02771">
    <property type="entry name" value="Acyl-CoA_dh_N"/>
    <property type="match status" value="1"/>
</dbReference>
<dbReference type="InterPro" id="IPR046373">
    <property type="entry name" value="Acyl-CoA_Oxase/DH_mid-dom_sf"/>
</dbReference>
<comment type="similarity">
    <text evidence="3">Belongs to the acyl-CoA dehydrogenase family.</text>
</comment>
<comment type="cofactor">
    <cofactor evidence="1 7">
        <name>FAD</name>
        <dbReference type="ChEBI" id="CHEBI:57692"/>
    </cofactor>
</comment>
<dbReference type="InterPro" id="IPR017938">
    <property type="entry name" value="Riboflavin_synthase-like_b-brl"/>
</dbReference>
<proteinExistence type="inferred from homology"/>
<dbReference type="GO" id="GO:0016627">
    <property type="term" value="F:oxidoreductase activity, acting on the CH-CH group of donors"/>
    <property type="evidence" value="ECO:0007669"/>
    <property type="project" value="InterPro"/>
</dbReference>
<dbReference type="Gene3D" id="2.40.30.10">
    <property type="entry name" value="Translation factors"/>
    <property type="match status" value="1"/>
</dbReference>
<sequence length="770" mass="85277">MDMFAEKPWGKRPYWGIGFNYDHQWVLTDKQRELQAKLMELCRTTMRPNAVRYDETYEFPRENLNAMAELGLLGLIVPKDLGGLGENHVCAAMVVETIARYGCPSTAMVYCMHVEAVGSLLLRYHNNELIKSVIRRLDKDKLVGTVSASDPATGGHFWYPLSSKNRYTKDGRFQMLKYASWTTSAGFADFYVVQTTSPGFGGDYSDLSIFLLFQDEVRAHADDWKSLGLRGNQSGALITEGLLSQDRQVGELGEGAAINDEIFDPWFLVLTASCWNGIAFGCIDVACKHATEKDHADTGLRVCDYPTIQDYFGECIIDTNACRAFVFNVAHGMDLATNNNDWTIHSDLKVMPRTDFLHWGWQIKFAAAKNVAHVSDVMLHACGGSGYKTELGIERLLRDAKAGWVMGPSNEVTRQWVGTTALMGMEQLDYWSHRSNTRLLNYELKKLKPEVKKELAHKMLRECEQELGQDSGTAPNQDTDFDDPFSTSAALPLGAFKDPAGKVHLAALNADTFTTIKLTEVIQEADKVQRLKFALPDPEAHSGCLPGQYVQARVNVGGKFHERYLSPMSAPSAFGVMEFGLRLETHGAFSIAVKNMKVGDTLECRGPCGGFEYSAGKLDTLTMIATGVGATPAIQLIRSIANDPSDTTKVKFFYHAKTPEQLLCLEELTALGKRDSRFDFTFCVSECDDSWTGTEGLIDASTLKPFLPPANGKTNKTIICTGPAVVITTLSALHELGYKSDDIYIYGPFGVELIRAVYGQKAKLATHLPY</sequence>
<dbReference type="Gene3D" id="1.20.140.10">
    <property type="entry name" value="Butyryl-CoA Dehydrogenase, subunit A, domain 3"/>
    <property type="match status" value="1"/>
</dbReference>
<dbReference type="InterPro" id="IPR039261">
    <property type="entry name" value="FNR_nucleotide-bd"/>
</dbReference>
<dbReference type="InterPro" id="IPR017927">
    <property type="entry name" value="FAD-bd_FR_type"/>
</dbReference>
<dbReference type="InterPro" id="IPR037069">
    <property type="entry name" value="AcylCoA_DH/ox_N_sf"/>
</dbReference>
<dbReference type="InterPro" id="IPR013786">
    <property type="entry name" value="AcylCoA_DH/ox_N"/>
</dbReference>
<keyword evidence="4 7" id="KW-0285">Flavoprotein</keyword>
<feature type="binding site" evidence="7">
    <location>
        <position position="590"/>
    </location>
    <ligand>
        <name>FAD</name>
        <dbReference type="ChEBI" id="CHEBI:57692"/>
    </ligand>
</feature>
<dbReference type="Pfam" id="PF00175">
    <property type="entry name" value="NAD_binding_1"/>
    <property type="match status" value="1"/>
</dbReference>
<keyword evidence="9" id="KW-1185">Reference proteome</keyword>
<dbReference type="Gene3D" id="2.40.110.10">
    <property type="entry name" value="Butyryl-CoA Dehydrogenase, subunit A, domain 2"/>
    <property type="match status" value="1"/>
</dbReference>
<dbReference type="SUPFAM" id="SSF56645">
    <property type="entry name" value="Acyl-CoA dehydrogenase NM domain-like"/>
    <property type="match status" value="1"/>
</dbReference>
<dbReference type="Gene3D" id="3.40.50.80">
    <property type="entry name" value="Nucleotide-binding domain of ferredoxin-NADP reductase (FNR) module"/>
    <property type="match status" value="1"/>
</dbReference>
<dbReference type="InParanoid" id="A0A1S3KA79"/>
<keyword evidence="6" id="KW-0560">Oxidoreductase</keyword>
<dbReference type="GO" id="GO:0050660">
    <property type="term" value="F:flavin adenine dinucleotide binding"/>
    <property type="evidence" value="ECO:0007669"/>
    <property type="project" value="InterPro"/>
</dbReference>
<feature type="domain" description="FAD-binding FR-type" evidence="8">
    <location>
        <begin position="511"/>
        <end position="614"/>
    </location>
</feature>
<comment type="similarity">
    <text evidence="2">Belongs to the flavoprotein pyridine nucleotide cytochrome reductase family.</text>
</comment>
<feature type="binding site" evidence="7">
    <location>
        <position position="563"/>
    </location>
    <ligand>
        <name>FAD</name>
        <dbReference type="ChEBI" id="CHEBI:57692"/>
    </ligand>
</feature>
<keyword evidence="5 7" id="KW-0274">FAD</keyword>
<dbReference type="Pfam" id="PF00970">
    <property type="entry name" value="FAD_binding_6"/>
    <property type="match status" value="1"/>
</dbReference>
<dbReference type="Pfam" id="PF00441">
    <property type="entry name" value="Acyl-CoA_dh_1"/>
    <property type="match status" value="1"/>
</dbReference>
<dbReference type="Proteomes" id="UP000085678">
    <property type="component" value="Unplaced"/>
</dbReference>
<dbReference type="RefSeq" id="XP_013419533.1">
    <property type="nucleotide sequence ID" value="XM_013564079.1"/>
</dbReference>
<dbReference type="InterPro" id="IPR001834">
    <property type="entry name" value="CBR-like"/>
</dbReference>
<dbReference type="InterPro" id="IPR009100">
    <property type="entry name" value="AcylCoA_DH/oxidase_NM_dom_sf"/>
</dbReference>
<dbReference type="InterPro" id="IPR001433">
    <property type="entry name" value="OxRdtase_FAD/NAD-bd"/>
</dbReference>
<organism evidence="9 10">
    <name type="scientific">Lingula anatina</name>
    <name type="common">Brachiopod</name>
    <name type="synonym">Lingula unguis</name>
    <dbReference type="NCBI Taxonomy" id="7574"/>
    <lineage>
        <taxon>Eukaryota</taxon>
        <taxon>Metazoa</taxon>
        <taxon>Spiralia</taxon>
        <taxon>Lophotrochozoa</taxon>
        <taxon>Brachiopoda</taxon>
        <taxon>Linguliformea</taxon>
        <taxon>Lingulata</taxon>
        <taxon>Lingulida</taxon>
        <taxon>Linguloidea</taxon>
        <taxon>Lingulidae</taxon>
        <taxon>Lingula</taxon>
    </lineage>
</organism>
<evidence type="ECO:0000256" key="2">
    <source>
        <dbReference type="ARBA" id="ARBA00006105"/>
    </source>
</evidence>
<evidence type="ECO:0000313" key="10">
    <source>
        <dbReference type="RefSeq" id="XP_013419533.1"/>
    </source>
</evidence>
<dbReference type="InterPro" id="IPR008333">
    <property type="entry name" value="Cbr1-like_FAD-bd_dom"/>
</dbReference>
<accession>A0A1S3KA79</accession>
<gene>
    <name evidence="10" type="primary">LOC106180171</name>
</gene>
<dbReference type="KEGG" id="lak:106180171"/>
<evidence type="ECO:0000256" key="6">
    <source>
        <dbReference type="ARBA" id="ARBA00023002"/>
    </source>
</evidence>
<dbReference type="InterPro" id="IPR036250">
    <property type="entry name" value="AcylCo_DH-like_C"/>
</dbReference>
<dbReference type="InterPro" id="IPR009075">
    <property type="entry name" value="AcylCo_DH/oxidase_C"/>
</dbReference>
<evidence type="ECO:0000259" key="8">
    <source>
        <dbReference type="PROSITE" id="PS51384"/>
    </source>
</evidence>
<protein>
    <submittedName>
        <fullName evidence="10">Uncharacterized protein LOC106180171</fullName>
    </submittedName>
</protein>
<dbReference type="PANTHER" id="PTHR19370:SF184">
    <property type="entry name" value="NADH-CYTOCHROME B5 REDUCTASE-LIKE"/>
    <property type="match status" value="1"/>
</dbReference>
<dbReference type="OrthoDB" id="432685at2759"/>
<dbReference type="SUPFAM" id="SSF47203">
    <property type="entry name" value="Acyl-CoA dehydrogenase C-terminal domain-like"/>
    <property type="match status" value="1"/>
</dbReference>
<dbReference type="GeneID" id="106180171"/>
<evidence type="ECO:0000256" key="4">
    <source>
        <dbReference type="ARBA" id="ARBA00022630"/>
    </source>
</evidence>
<reference evidence="10" key="1">
    <citation type="submission" date="2025-08" db="UniProtKB">
        <authorList>
            <consortium name="RefSeq"/>
        </authorList>
    </citation>
    <scope>IDENTIFICATION</scope>
    <source>
        <tissue evidence="10">Gonads</tissue>
    </source>
</reference>
<dbReference type="AlphaFoldDB" id="A0A1S3KA79"/>
<evidence type="ECO:0000313" key="9">
    <source>
        <dbReference type="Proteomes" id="UP000085678"/>
    </source>
</evidence>
<evidence type="ECO:0000256" key="5">
    <source>
        <dbReference type="ARBA" id="ARBA00022827"/>
    </source>
</evidence>
<feature type="binding site" evidence="7">
    <location>
        <position position="631"/>
    </location>
    <ligand>
        <name>FAD</name>
        <dbReference type="ChEBI" id="CHEBI:57692"/>
    </ligand>
</feature>
<dbReference type="PANTHER" id="PTHR19370">
    <property type="entry name" value="NADH-CYTOCHROME B5 REDUCTASE"/>
    <property type="match status" value="1"/>
</dbReference>
<name>A0A1S3KA79_LINAN</name>
<dbReference type="STRING" id="7574.A0A1S3KA79"/>
<dbReference type="SUPFAM" id="SSF63380">
    <property type="entry name" value="Riboflavin synthase domain-like"/>
    <property type="match status" value="1"/>
</dbReference>
<dbReference type="Gene3D" id="1.10.540.10">
    <property type="entry name" value="Acyl-CoA dehydrogenase/oxidase, N-terminal domain"/>
    <property type="match status" value="1"/>
</dbReference>
<dbReference type="PROSITE" id="PS51384">
    <property type="entry name" value="FAD_FR"/>
    <property type="match status" value="1"/>
</dbReference>
<dbReference type="PRINTS" id="PR00406">
    <property type="entry name" value="CYTB5RDTASE"/>
</dbReference>
<evidence type="ECO:0000256" key="3">
    <source>
        <dbReference type="ARBA" id="ARBA00009347"/>
    </source>
</evidence>
<dbReference type="CDD" id="cd06183">
    <property type="entry name" value="cyt_b5_reduct_like"/>
    <property type="match status" value="1"/>
</dbReference>
<evidence type="ECO:0000256" key="7">
    <source>
        <dbReference type="PIRSR" id="PIRSR601834-1"/>
    </source>
</evidence>
<dbReference type="SUPFAM" id="SSF52343">
    <property type="entry name" value="Ferredoxin reductase-like, C-terminal NADP-linked domain"/>
    <property type="match status" value="1"/>
</dbReference>